<dbReference type="EMBL" id="JACHEF010000004">
    <property type="protein sequence ID" value="MBB6411950.1"/>
    <property type="molecule type" value="Genomic_DNA"/>
</dbReference>
<name>A0A841PMQ4_9HYPH</name>
<keyword evidence="1" id="KW-1133">Transmembrane helix</keyword>
<protein>
    <submittedName>
        <fullName evidence="2">Uncharacterized protein</fullName>
    </submittedName>
</protein>
<sequence length="29" mass="3226">MSTLGLWVIIITAIIAIIYLLSYVSITMI</sequence>
<keyword evidence="1" id="KW-0812">Transmembrane</keyword>
<keyword evidence="1" id="KW-0472">Membrane</keyword>
<comment type="caution">
    <text evidence="2">The sequence shown here is derived from an EMBL/GenBank/DDBJ whole genome shotgun (WGS) entry which is preliminary data.</text>
</comment>
<proteinExistence type="predicted"/>
<evidence type="ECO:0000256" key="1">
    <source>
        <dbReference type="SAM" id="Phobius"/>
    </source>
</evidence>
<gene>
    <name evidence="2" type="ORF">HNQ71_004638</name>
</gene>
<organism evidence="2 3">
    <name type="scientific">Mesorhizobium sangaii</name>
    <dbReference type="NCBI Taxonomy" id="505389"/>
    <lineage>
        <taxon>Bacteria</taxon>
        <taxon>Pseudomonadati</taxon>
        <taxon>Pseudomonadota</taxon>
        <taxon>Alphaproteobacteria</taxon>
        <taxon>Hyphomicrobiales</taxon>
        <taxon>Phyllobacteriaceae</taxon>
        <taxon>Mesorhizobium</taxon>
    </lineage>
</organism>
<dbReference type="AlphaFoldDB" id="A0A841PMQ4"/>
<dbReference type="Proteomes" id="UP000556329">
    <property type="component" value="Unassembled WGS sequence"/>
</dbReference>
<evidence type="ECO:0000313" key="3">
    <source>
        <dbReference type="Proteomes" id="UP000556329"/>
    </source>
</evidence>
<feature type="transmembrane region" description="Helical" evidence="1">
    <location>
        <begin position="6"/>
        <end position="26"/>
    </location>
</feature>
<accession>A0A841PMQ4</accession>
<reference evidence="2 3" key="1">
    <citation type="submission" date="2020-08" db="EMBL/GenBank/DDBJ databases">
        <title>Genomic Encyclopedia of Type Strains, Phase IV (KMG-IV): sequencing the most valuable type-strain genomes for metagenomic binning, comparative biology and taxonomic classification.</title>
        <authorList>
            <person name="Goeker M."/>
        </authorList>
    </citation>
    <scope>NUCLEOTIDE SEQUENCE [LARGE SCALE GENOMIC DNA]</scope>
    <source>
        <strain evidence="2 3">DSM 100039</strain>
    </source>
</reference>
<evidence type="ECO:0000313" key="2">
    <source>
        <dbReference type="EMBL" id="MBB6411950.1"/>
    </source>
</evidence>
<keyword evidence="3" id="KW-1185">Reference proteome</keyword>